<dbReference type="GO" id="GO:0008124">
    <property type="term" value="F:4-alpha-hydroxytetrahydrobiopterin dehydratase activity"/>
    <property type="evidence" value="ECO:0007669"/>
    <property type="project" value="UniProtKB-UniRule"/>
</dbReference>
<protein>
    <recommendedName>
        <fullName evidence="4">Putative pterin-4-alpha-carbinolamine dehydratase</fullName>
        <shortName evidence="4">PHS</shortName>
        <ecNumber evidence="4">4.2.1.96</ecNumber>
    </recommendedName>
    <alternativeName>
        <fullName evidence="4">4-alpha-hydroxy-tetrahydropterin dehydratase</fullName>
    </alternativeName>
    <alternativeName>
        <fullName evidence="4">Pterin carbinolamine dehydratase</fullName>
        <shortName evidence="4">PCD</shortName>
    </alternativeName>
</protein>
<evidence type="ECO:0000313" key="5">
    <source>
        <dbReference type="EMBL" id="KIH77293.1"/>
    </source>
</evidence>
<sequence length="116" mass="12561">MTESCALAGKSCIPCKGGVPPLSGKELTALAEQLSPEWSVESGHHLTCTYTFKNFKQALAFTNAIGEVAEHENHHPEITLTWGLVTARIWTHKIDGLTESDFILAAKISALEKPTS</sequence>
<keyword evidence="3 4" id="KW-0456">Lyase</keyword>
<dbReference type="Proteomes" id="UP000035068">
    <property type="component" value="Unassembled WGS sequence"/>
</dbReference>
<dbReference type="InterPro" id="IPR001533">
    <property type="entry name" value="Pterin_deHydtase"/>
</dbReference>
<dbReference type="EC" id="4.2.1.96" evidence="4"/>
<comment type="similarity">
    <text evidence="2 4">Belongs to the pterin-4-alpha-carbinolamine dehydratase family.</text>
</comment>
<evidence type="ECO:0000256" key="4">
    <source>
        <dbReference type="HAMAP-Rule" id="MF_00434"/>
    </source>
</evidence>
<accession>A0A0C2EFA0</accession>
<evidence type="ECO:0000256" key="3">
    <source>
        <dbReference type="ARBA" id="ARBA00023239"/>
    </source>
</evidence>
<comment type="catalytic activity">
    <reaction evidence="1 4">
        <text>(4aS,6R)-4a-hydroxy-L-erythro-5,6,7,8-tetrahydrobiopterin = (6R)-L-erythro-6,7-dihydrobiopterin + H2O</text>
        <dbReference type="Rhea" id="RHEA:11920"/>
        <dbReference type="ChEBI" id="CHEBI:15377"/>
        <dbReference type="ChEBI" id="CHEBI:15642"/>
        <dbReference type="ChEBI" id="CHEBI:43120"/>
        <dbReference type="EC" id="4.2.1.96"/>
    </reaction>
</comment>
<reference evidence="5 6" key="1">
    <citation type="submission" date="2014-12" db="EMBL/GenBank/DDBJ databases">
        <title>Genomes of Geoalkalibacter ferrihydriticus and Geoalkalibacter subterraneus, two haloalkaliphilic metal-reducing members of the Geobacteraceae.</title>
        <authorList>
            <person name="Badalamenti J.P."/>
            <person name="Torres C.I."/>
            <person name="Krajmalnik-Brown R."/>
            <person name="Bond D.R."/>
        </authorList>
    </citation>
    <scope>NUCLEOTIDE SEQUENCE [LARGE SCALE GENOMIC DNA]</scope>
    <source>
        <strain evidence="5 6">DSM 17813</strain>
    </source>
</reference>
<dbReference type="GO" id="GO:0006729">
    <property type="term" value="P:tetrahydrobiopterin biosynthetic process"/>
    <property type="evidence" value="ECO:0007669"/>
    <property type="project" value="InterPro"/>
</dbReference>
<dbReference type="HAMAP" id="MF_00434">
    <property type="entry name" value="Pterin_4_alpha"/>
    <property type="match status" value="1"/>
</dbReference>
<proteinExistence type="inferred from homology"/>
<comment type="caution">
    <text evidence="5">The sequence shown here is derived from an EMBL/GenBank/DDBJ whole genome shotgun (WGS) entry which is preliminary data.</text>
</comment>
<dbReference type="InterPro" id="IPR036428">
    <property type="entry name" value="PCD_sf"/>
</dbReference>
<name>A0A0C2EFA0_9BACT</name>
<dbReference type="Pfam" id="PF01329">
    <property type="entry name" value="Pterin_4a"/>
    <property type="match status" value="1"/>
</dbReference>
<dbReference type="PANTHER" id="PTHR12599:SF0">
    <property type="entry name" value="PTERIN-4-ALPHA-CARBINOLAMINE DEHYDRATASE"/>
    <property type="match status" value="1"/>
</dbReference>
<dbReference type="CDD" id="cd00913">
    <property type="entry name" value="PCD_DCoH_subfamily_a"/>
    <property type="match status" value="1"/>
</dbReference>
<organism evidence="5 6">
    <name type="scientific">Geoalkalibacter ferrihydriticus DSM 17813</name>
    <dbReference type="NCBI Taxonomy" id="1121915"/>
    <lineage>
        <taxon>Bacteria</taxon>
        <taxon>Pseudomonadati</taxon>
        <taxon>Thermodesulfobacteriota</taxon>
        <taxon>Desulfuromonadia</taxon>
        <taxon>Desulfuromonadales</taxon>
        <taxon>Geoalkalibacteraceae</taxon>
        <taxon>Geoalkalibacter</taxon>
    </lineage>
</organism>
<dbReference type="Gene3D" id="3.30.1360.20">
    <property type="entry name" value="Transcriptional coactivator/pterin dehydratase"/>
    <property type="match status" value="1"/>
</dbReference>
<evidence type="ECO:0000313" key="6">
    <source>
        <dbReference type="Proteomes" id="UP000035068"/>
    </source>
</evidence>
<dbReference type="AlphaFoldDB" id="A0A0C2EFA0"/>
<evidence type="ECO:0000256" key="2">
    <source>
        <dbReference type="ARBA" id="ARBA00006472"/>
    </source>
</evidence>
<dbReference type="PANTHER" id="PTHR12599">
    <property type="entry name" value="PTERIN-4-ALPHA-CARBINOLAMINE DEHYDRATASE"/>
    <property type="match status" value="1"/>
</dbReference>
<dbReference type="EMBL" id="JWJD01000001">
    <property type="protein sequence ID" value="KIH77293.1"/>
    <property type="molecule type" value="Genomic_DNA"/>
</dbReference>
<dbReference type="RefSeq" id="WP_040095133.1">
    <property type="nucleotide sequence ID" value="NZ_JWJD01000001.1"/>
</dbReference>
<gene>
    <name evidence="5" type="ORF">GFER_00575</name>
</gene>
<dbReference type="SUPFAM" id="SSF55248">
    <property type="entry name" value="PCD-like"/>
    <property type="match status" value="1"/>
</dbReference>
<keyword evidence="6" id="KW-1185">Reference proteome</keyword>
<evidence type="ECO:0000256" key="1">
    <source>
        <dbReference type="ARBA" id="ARBA00001554"/>
    </source>
</evidence>